<feature type="transmembrane region" description="Helical" evidence="1">
    <location>
        <begin position="206"/>
        <end position="227"/>
    </location>
</feature>
<keyword evidence="3" id="KW-1185">Reference proteome</keyword>
<feature type="transmembrane region" description="Helical" evidence="1">
    <location>
        <begin position="14"/>
        <end position="33"/>
    </location>
</feature>
<sequence>MPFTTTVVSFLKRIWHLSLHISTVVMAGFFRWLFRHIPFIGYHHVISTILSIAILCHCLLLAGVSRGPVSFPSIYTLELRYNDQWPSAETGNDIFNQTFVLPPEAARLRARAGYFGICIQTTDKPWSCASAYDQLPLALRSVPDPFNIMSTADQFRSGVLFPGLILLCEVLAFLGIVGLLSFPGWSEETDTDGSIMQVKPFPSMQISKAAVVALTFATALAFASALWQHTSAAAIASLAETTSRGLVHASVGGSASALAWVSFFLLILSDIAIVVMVLSIIVLDRLIADDD</sequence>
<feature type="transmembrane region" description="Helical" evidence="1">
    <location>
        <begin position="159"/>
        <end position="185"/>
    </location>
</feature>
<dbReference type="GO" id="GO:0000747">
    <property type="term" value="P:conjugation with cellular fusion"/>
    <property type="evidence" value="ECO:0007669"/>
    <property type="project" value="TreeGrafter"/>
</dbReference>
<keyword evidence="1" id="KW-0472">Membrane</keyword>
<accession>A0A9P4QQ18</accession>
<evidence type="ECO:0000313" key="2">
    <source>
        <dbReference type="EMBL" id="KAF2728886.1"/>
    </source>
</evidence>
<dbReference type="PANTHER" id="PTHR28092">
    <property type="entry name" value="FACTOR-INDUCED GENE 1 PROTEIN"/>
    <property type="match status" value="1"/>
</dbReference>
<evidence type="ECO:0000256" key="1">
    <source>
        <dbReference type="SAM" id="Phobius"/>
    </source>
</evidence>
<dbReference type="EMBL" id="ML996263">
    <property type="protein sequence ID" value="KAF2728886.1"/>
    <property type="molecule type" value="Genomic_DNA"/>
</dbReference>
<gene>
    <name evidence="2" type="ORF">EJ04DRAFT_503343</name>
</gene>
<dbReference type="GO" id="GO:0043332">
    <property type="term" value="C:mating projection tip"/>
    <property type="evidence" value="ECO:0007669"/>
    <property type="project" value="TreeGrafter"/>
</dbReference>
<dbReference type="GO" id="GO:0016020">
    <property type="term" value="C:membrane"/>
    <property type="evidence" value="ECO:0007669"/>
    <property type="project" value="InterPro"/>
</dbReference>
<evidence type="ECO:0000313" key="3">
    <source>
        <dbReference type="Proteomes" id="UP000799444"/>
    </source>
</evidence>
<reference evidence="2" key="1">
    <citation type="journal article" date="2020" name="Stud. Mycol.">
        <title>101 Dothideomycetes genomes: a test case for predicting lifestyles and emergence of pathogens.</title>
        <authorList>
            <person name="Haridas S."/>
            <person name="Albert R."/>
            <person name="Binder M."/>
            <person name="Bloem J."/>
            <person name="Labutti K."/>
            <person name="Salamov A."/>
            <person name="Andreopoulos B."/>
            <person name="Baker S."/>
            <person name="Barry K."/>
            <person name="Bills G."/>
            <person name="Bluhm B."/>
            <person name="Cannon C."/>
            <person name="Castanera R."/>
            <person name="Culley D."/>
            <person name="Daum C."/>
            <person name="Ezra D."/>
            <person name="Gonzalez J."/>
            <person name="Henrissat B."/>
            <person name="Kuo A."/>
            <person name="Liang C."/>
            <person name="Lipzen A."/>
            <person name="Lutzoni F."/>
            <person name="Magnuson J."/>
            <person name="Mondo S."/>
            <person name="Nolan M."/>
            <person name="Ohm R."/>
            <person name="Pangilinan J."/>
            <person name="Park H.-J."/>
            <person name="Ramirez L."/>
            <person name="Alfaro M."/>
            <person name="Sun H."/>
            <person name="Tritt A."/>
            <person name="Yoshinaga Y."/>
            <person name="Zwiers L.-H."/>
            <person name="Turgeon B."/>
            <person name="Goodwin S."/>
            <person name="Spatafora J."/>
            <person name="Crous P."/>
            <person name="Grigoriev I."/>
        </authorList>
    </citation>
    <scope>NUCLEOTIDE SEQUENCE</scope>
    <source>
        <strain evidence="2">CBS 125425</strain>
    </source>
</reference>
<dbReference type="AlphaFoldDB" id="A0A9P4QQ18"/>
<keyword evidence="1" id="KW-1133">Transmembrane helix</keyword>
<dbReference type="OrthoDB" id="3550957at2759"/>
<organism evidence="2 3">
    <name type="scientific">Polyplosphaeria fusca</name>
    <dbReference type="NCBI Taxonomy" id="682080"/>
    <lineage>
        <taxon>Eukaryota</taxon>
        <taxon>Fungi</taxon>
        <taxon>Dikarya</taxon>
        <taxon>Ascomycota</taxon>
        <taxon>Pezizomycotina</taxon>
        <taxon>Dothideomycetes</taxon>
        <taxon>Pleosporomycetidae</taxon>
        <taxon>Pleosporales</taxon>
        <taxon>Tetraplosphaeriaceae</taxon>
        <taxon>Polyplosphaeria</taxon>
    </lineage>
</organism>
<keyword evidence="1" id="KW-0812">Transmembrane</keyword>
<proteinExistence type="predicted"/>
<protein>
    <submittedName>
        <fullName evidence="2">Uncharacterized protein</fullName>
    </submittedName>
</protein>
<feature type="transmembrane region" description="Helical" evidence="1">
    <location>
        <begin position="257"/>
        <end position="283"/>
    </location>
</feature>
<dbReference type="PANTHER" id="PTHR28092:SF1">
    <property type="entry name" value="FACTOR-INDUCED GENE 1 PROTEIN"/>
    <property type="match status" value="1"/>
</dbReference>
<feature type="transmembrane region" description="Helical" evidence="1">
    <location>
        <begin position="45"/>
        <end position="64"/>
    </location>
</feature>
<name>A0A9P4QQ18_9PLEO</name>
<dbReference type="Proteomes" id="UP000799444">
    <property type="component" value="Unassembled WGS sequence"/>
</dbReference>
<dbReference type="Pfam" id="PF12351">
    <property type="entry name" value="Fig1"/>
    <property type="match status" value="1"/>
</dbReference>
<comment type="caution">
    <text evidence="2">The sequence shown here is derived from an EMBL/GenBank/DDBJ whole genome shotgun (WGS) entry which is preliminary data.</text>
</comment>
<dbReference type="InterPro" id="IPR033481">
    <property type="entry name" value="Dni1/Fig1"/>
</dbReference>